<dbReference type="GO" id="GO:0043564">
    <property type="term" value="C:Ku70:Ku80 complex"/>
    <property type="evidence" value="ECO:0007669"/>
    <property type="project" value="InterPro"/>
</dbReference>
<dbReference type="Pfam" id="PF03731">
    <property type="entry name" value="Ku_N"/>
    <property type="match status" value="1"/>
</dbReference>
<dbReference type="Proteomes" id="UP000054359">
    <property type="component" value="Unassembled WGS sequence"/>
</dbReference>
<dbReference type="SUPFAM" id="SSF100939">
    <property type="entry name" value="SPOC domain-like"/>
    <property type="match status" value="1"/>
</dbReference>
<dbReference type="FunFam" id="3.40.50.410:FF:000080">
    <property type="entry name" value="X-ray repair-complementing defective repair in Chinese hamster cells 6"/>
    <property type="match status" value="1"/>
</dbReference>
<name>A0A087UAJ3_STEMI</name>
<evidence type="ECO:0000256" key="5">
    <source>
        <dbReference type="ARBA" id="ARBA00022741"/>
    </source>
</evidence>
<evidence type="ECO:0000256" key="3">
    <source>
        <dbReference type="ARBA" id="ARBA00012551"/>
    </source>
</evidence>
<feature type="compositionally biased region" description="Acidic residues" evidence="16">
    <location>
        <begin position="8"/>
        <end position="17"/>
    </location>
</feature>
<dbReference type="InterPro" id="IPR027388">
    <property type="entry name" value="Ku70_bridge/pillars_dom_sf"/>
</dbReference>
<dbReference type="GO" id="GO:0003678">
    <property type="term" value="F:DNA helicase activity"/>
    <property type="evidence" value="ECO:0007669"/>
    <property type="project" value="UniProtKB-EC"/>
</dbReference>
<dbReference type="GO" id="GO:0006303">
    <property type="term" value="P:double-strand break repair via nonhomologous end joining"/>
    <property type="evidence" value="ECO:0007669"/>
    <property type="project" value="InterPro"/>
</dbReference>
<evidence type="ECO:0000256" key="13">
    <source>
        <dbReference type="ARBA" id="ARBA00023242"/>
    </source>
</evidence>
<evidence type="ECO:0000256" key="12">
    <source>
        <dbReference type="ARBA" id="ARBA00023204"/>
    </source>
</evidence>
<dbReference type="EC" id="3.6.4.12" evidence="3"/>
<keyword evidence="12" id="KW-0234">DNA repair</keyword>
<evidence type="ECO:0000259" key="17">
    <source>
        <dbReference type="SMART" id="SM00559"/>
    </source>
</evidence>
<keyword evidence="7" id="KW-0378">Hydrolase</keyword>
<accession>A0A087UAJ3</accession>
<dbReference type="CDD" id="cd00788">
    <property type="entry name" value="KU70"/>
    <property type="match status" value="1"/>
</dbReference>
<dbReference type="PANTHER" id="PTHR12604">
    <property type="entry name" value="KU AUTOANTIGEN DNA HELICASE"/>
    <property type="match status" value="1"/>
</dbReference>
<evidence type="ECO:0000313" key="18">
    <source>
        <dbReference type="EMBL" id="KFM74382.1"/>
    </source>
</evidence>
<dbReference type="Gene3D" id="1.10.720.30">
    <property type="entry name" value="SAP domain"/>
    <property type="match status" value="1"/>
</dbReference>
<dbReference type="OrthoDB" id="3249161at2759"/>
<evidence type="ECO:0000313" key="19">
    <source>
        <dbReference type="Proteomes" id="UP000054359"/>
    </source>
</evidence>
<evidence type="ECO:0000256" key="8">
    <source>
        <dbReference type="ARBA" id="ARBA00022806"/>
    </source>
</evidence>
<evidence type="ECO:0000256" key="16">
    <source>
        <dbReference type="SAM" id="MobiDB-lite"/>
    </source>
</evidence>
<dbReference type="GO" id="GO:0006310">
    <property type="term" value="P:DNA recombination"/>
    <property type="evidence" value="ECO:0007669"/>
    <property type="project" value="UniProtKB-KW"/>
</dbReference>
<evidence type="ECO:0000256" key="10">
    <source>
        <dbReference type="ARBA" id="ARBA00023125"/>
    </source>
</evidence>
<feature type="non-terminal residue" evidence="18">
    <location>
        <position position="599"/>
    </location>
</feature>
<gene>
    <name evidence="18" type="ORF">X975_02231</name>
</gene>
<dbReference type="EMBL" id="KK119009">
    <property type="protein sequence ID" value="KFM74382.1"/>
    <property type="molecule type" value="Genomic_DNA"/>
</dbReference>
<keyword evidence="10" id="KW-0238">DNA-binding</keyword>
<keyword evidence="6" id="KW-0227">DNA damage</keyword>
<feature type="domain" description="Ku" evidence="17">
    <location>
        <begin position="300"/>
        <end position="447"/>
    </location>
</feature>
<dbReference type="OMA" id="FWANVKH"/>
<dbReference type="Pfam" id="PF03730">
    <property type="entry name" value="Ku_C"/>
    <property type="match status" value="1"/>
</dbReference>
<dbReference type="STRING" id="407821.A0A087UAJ3"/>
<comment type="similarity">
    <text evidence="2">Belongs to the ku70 family.</text>
</comment>
<dbReference type="GO" id="GO:0003690">
    <property type="term" value="F:double-stranded DNA binding"/>
    <property type="evidence" value="ECO:0007669"/>
    <property type="project" value="TreeGrafter"/>
</dbReference>
<keyword evidence="13" id="KW-0539">Nucleus</keyword>
<dbReference type="InterPro" id="IPR006165">
    <property type="entry name" value="Ku70"/>
</dbReference>
<dbReference type="GO" id="GO:0005524">
    <property type="term" value="F:ATP binding"/>
    <property type="evidence" value="ECO:0007669"/>
    <property type="project" value="UniProtKB-KW"/>
</dbReference>
<organism evidence="18 19">
    <name type="scientific">Stegodyphus mimosarum</name>
    <name type="common">African social velvet spider</name>
    <dbReference type="NCBI Taxonomy" id="407821"/>
    <lineage>
        <taxon>Eukaryota</taxon>
        <taxon>Metazoa</taxon>
        <taxon>Ecdysozoa</taxon>
        <taxon>Arthropoda</taxon>
        <taxon>Chelicerata</taxon>
        <taxon>Arachnida</taxon>
        <taxon>Araneae</taxon>
        <taxon>Araneomorphae</taxon>
        <taxon>Entelegynae</taxon>
        <taxon>Eresoidea</taxon>
        <taxon>Eresidae</taxon>
        <taxon>Stegodyphus</taxon>
    </lineage>
</organism>
<evidence type="ECO:0000256" key="15">
    <source>
        <dbReference type="ARBA" id="ARBA00065167"/>
    </source>
</evidence>
<dbReference type="InterPro" id="IPR005160">
    <property type="entry name" value="Ku_C"/>
</dbReference>
<reference evidence="18 19" key="1">
    <citation type="submission" date="2013-11" db="EMBL/GenBank/DDBJ databases">
        <title>Genome sequencing of Stegodyphus mimosarum.</title>
        <authorList>
            <person name="Bechsgaard J."/>
        </authorList>
    </citation>
    <scope>NUCLEOTIDE SEQUENCE [LARGE SCALE GENOMIC DNA]</scope>
</reference>
<evidence type="ECO:0000256" key="4">
    <source>
        <dbReference type="ARBA" id="ARBA00014630"/>
    </source>
</evidence>
<feature type="region of interest" description="Disordered" evidence="16">
    <location>
        <begin position="1"/>
        <end position="20"/>
    </location>
</feature>
<dbReference type="NCBIfam" id="TIGR00578">
    <property type="entry name" value="ku70"/>
    <property type="match status" value="1"/>
</dbReference>
<evidence type="ECO:0000256" key="9">
    <source>
        <dbReference type="ARBA" id="ARBA00022840"/>
    </source>
</evidence>
<dbReference type="InterPro" id="IPR006164">
    <property type="entry name" value="DNA_bd_Ku70/Ku80"/>
</dbReference>
<dbReference type="InterPro" id="IPR036465">
    <property type="entry name" value="vWFA_dom_sf"/>
</dbReference>
<dbReference type="GO" id="GO:0000723">
    <property type="term" value="P:telomere maintenance"/>
    <property type="evidence" value="ECO:0007669"/>
    <property type="project" value="InterPro"/>
</dbReference>
<dbReference type="FunFam" id="2.40.290.10:FF:000001">
    <property type="entry name" value="X-ray repair cross complementing 6"/>
    <property type="match status" value="1"/>
</dbReference>
<dbReference type="InterPro" id="IPR005161">
    <property type="entry name" value="Ku_N"/>
</dbReference>
<dbReference type="InterPro" id="IPR016194">
    <property type="entry name" value="SPOC-like_C_dom_sf"/>
</dbReference>
<dbReference type="AlphaFoldDB" id="A0A087UAJ3"/>
<dbReference type="Gene3D" id="2.40.290.10">
    <property type="match status" value="1"/>
</dbReference>
<protein>
    <recommendedName>
        <fullName evidence="4">ATP-dependent DNA helicase 2 subunit 1</fullName>
        <ecNumber evidence="3">3.6.4.12</ecNumber>
    </recommendedName>
</protein>
<evidence type="ECO:0000256" key="7">
    <source>
        <dbReference type="ARBA" id="ARBA00022801"/>
    </source>
</evidence>
<evidence type="ECO:0000256" key="1">
    <source>
        <dbReference type="ARBA" id="ARBA00004123"/>
    </source>
</evidence>
<dbReference type="InterPro" id="IPR036361">
    <property type="entry name" value="SAP_dom_sf"/>
</dbReference>
<evidence type="ECO:0000256" key="14">
    <source>
        <dbReference type="ARBA" id="ARBA00047995"/>
    </source>
</evidence>
<keyword evidence="9" id="KW-0067">ATP-binding</keyword>
<dbReference type="Gene3D" id="3.40.50.410">
    <property type="entry name" value="von Willebrand factor, type A domain"/>
    <property type="match status" value="1"/>
</dbReference>
<dbReference type="PANTHER" id="PTHR12604:SF2">
    <property type="entry name" value="X-RAY REPAIR CROSS-COMPLEMENTING PROTEIN 6"/>
    <property type="match status" value="1"/>
</dbReference>
<keyword evidence="5" id="KW-0547">Nucleotide-binding</keyword>
<evidence type="ECO:0000256" key="6">
    <source>
        <dbReference type="ARBA" id="ARBA00022763"/>
    </source>
</evidence>
<dbReference type="SMART" id="SM00559">
    <property type="entry name" value="Ku78"/>
    <property type="match status" value="1"/>
</dbReference>
<dbReference type="GO" id="GO:0016787">
    <property type="term" value="F:hydrolase activity"/>
    <property type="evidence" value="ECO:0007669"/>
    <property type="project" value="UniProtKB-KW"/>
</dbReference>
<dbReference type="GO" id="GO:0003684">
    <property type="term" value="F:damaged DNA binding"/>
    <property type="evidence" value="ECO:0007669"/>
    <property type="project" value="InterPro"/>
</dbReference>
<dbReference type="PIRSF" id="PIRSF003033">
    <property type="entry name" value="Ku70"/>
    <property type="match status" value="1"/>
</dbReference>
<sequence>MNPTWEDPIPDEEDDENTYDKGFNHGRDAVIFLVDATWEMFEVNEEESPFQLSLKCARTTLTNKIISSSKDLIGIVLFGTEQTRNTRNNTDFQHIYMFQDLSEPGAEKVLETEELMSLDGLSFCEKYGNSVDFSLADALWVCGIMFSNCKFSLAHKRILLFTANDNPHEGNPQLQIQAQTKARDLHENDIDIDLMHIRKPNSIFDCSKFYKDIVMIPDDEVYQMPNAAERFDDLLTRVRCKDHRKRPLGKLQFTIGEGIKIAFKMYKLVVPTSKPATVKLAKEMNQELITVSSTYLSDTGELLLPSDIKKYQEYAGKKIYVADYEAKLIRNFGEPGLLLMGFKPKLYLKPHYHLKPSLFLYPDEKSIQGSIRLCLALLIQCLKREYVPICRMIARQNDPPRFVALLPQEEHVDERGLQTIPPGFHVIYLPYTEDIRSIKIEKKHHPSEALVEKSKEIIKKLQFAYHPESFENPVLQKHWRNIEALALNRDAPEEIIDYTLPTKDVIEKRAGKLIAEFKLLLCPNVPDPSTSTYATSVKRPRLDEDAVPISLQHEVANGLLARYKANILKEFCKRNGIRCPSGAKKAEIMEAIKQYYHEQ</sequence>
<keyword evidence="8" id="KW-0347">Helicase</keyword>
<evidence type="ECO:0000256" key="11">
    <source>
        <dbReference type="ARBA" id="ARBA00023172"/>
    </source>
</evidence>
<proteinExistence type="inferred from homology"/>
<comment type="subcellular location">
    <subcellularLocation>
        <location evidence="1">Nucleus</location>
    </subcellularLocation>
</comment>
<dbReference type="Pfam" id="PF02735">
    <property type="entry name" value="Ku"/>
    <property type="match status" value="1"/>
</dbReference>
<dbReference type="SUPFAM" id="SSF53300">
    <property type="entry name" value="vWA-like"/>
    <property type="match status" value="1"/>
</dbReference>
<dbReference type="InterPro" id="IPR047087">
    <property type="entry name" value="KU70_core_dom"/>
</dbReference>
<comment type="subunit">
    <text evidence="15">Heterodimer of a 70 kDa and a 80 kDa subunit.</text>
</comment>
<comment type="catalytic activity">
    <reaction evidence="14">
        <text>ATP + H2O = ADP + phosphate + H(+)</text>
        <dbReference type="Rhea" id="RHEA:13065"/>
        <dbReference type="ChEBI" id="CHEBI:15377"/>
        <dbReference type="ChEBI" id="CHEBI:15378"/>
        <dbReference type="ChEBI" id="CHEBI:30616"/>
        <dbReference type="ChEBI" id="CHEBI:43474"/>
        <dbReference type="ChEBI" id="CHEBI:456216"/>
        <dbReference type="EC" id="3.6.4.12"/>
    </reaction>
</comment>
<dbReference type="Gene3D" id="4.10.970.10">
    <property type="entry name" value="Ku70, bridge and pillars"/>
    <property type="match status" value="1"/>
</dbReference>
<dbReference type="Gene3D" id="1.10.1600.10">
    <property type="match status" value="1"/>
</dbReference>
<dbReference type="CDD" id="cd01458">
    <property type="entry name" value="vWA_ku"/>
    <property type="match status" value="1"/>
</dbReference>
<dbReference type="GO" id="GO:0042162">
    <property type="term" value="F:telomeric DNA binding"/>
    <property type="evidence" value="ECO:0007669"/>
    <property type="project" value="InterPro"/>
</dbReference>
<keyword evidence="19" id="KW-1185">Reference proteome</keyword>
<evidence type="ECO:0000256" key="2">
    <source>
        <dbReference type="ARBA" id="ARBA00005240"/>
    </source>
</evidence>
<keyword evidence="11" id="KW-0233">DNA recombination</keyword>